<accession>A0A2P5I1V1</accession>
<evidence type="ECO:0000256" key="2">
    <source>
        <dbReference type="ARBA" id="ARBA00012759"/>
    </source>
</evidence>
<dbReference type="EMBL" id="MAVT02000365">
    <property type="protein sequence ID" value="POS76476.1"/>
    <property type="molecule type" value="Genomic_DNA"/>
</dbReference>
<feature type="compositionally biased region" description="Basic residues" evidence="8">
    <location>
        <begin position="243"/>
        <end position="258"/>
    </location>
</feature>
<dbReference type="AlphaFoldDB" id="A0A2P5I1V1"/>
<keyword evidence="6 7" id="KW-0788">Thiol protease</keyword>
<dbReference type="STRING" id="158607.A0A2P5I1V1"/>
<sequence>MAPKRSSPSSSDSVQPDQKRVRPQRGAATKASNVIAQAARTESSLEHSLSIPPEDLLRATLAPLRETEQNDWKAWVEIESDPAFFNGLLRDLGVQDIKVTELFSVDDVDYLPQPVLGFVLLCKYAHEDDEDTEEAPKSLWFANQTMANGCATVALLNILMNSPGVQLGDKLTDFKKTTQDLPSFQRGYLLESEASMRTIHNAYARRLELLNADLYISNEYDNCNGVPKGDGTPKVGGGGGGGSKRKNKNQKQPRPKKKKAEDDACHYKAFVPLDGKVWILDGLEWNPVCLGDADADSWIPLAVDGLVKKLDVAGDFASILAICQSPTTSLRRELAVNIKTLSAARAAVPDDAKFEPAEGRFYLETVNEAQLGHYGVSWEMLDETEPDNLKLADAKDPLKLDAVRTLETDQARIQSEYNQEMGLIHQVEESCTGRKKNYMPLANKWVEKLAKLGVLEGLLSESN</sequence>
<dbReference type="GO" id="GO:0004843">
    <property type="term" value="F:cysteine-type deubiquitinase activity"/>
    <property type="evidence" value="ECO:0007669"/>
    <property type="project" value="UniProtKB-UniRule"/>
</dbReference>
<feature type="region of interest" description="Disordered" evidence="8">
    <location>
        <begin position="1"/>
        <end position="33"/>
    </location>
</feature>
<feature type="compositionally biased region" description="Low complexity" evidence="8">
    <location>
        <begin position="1"/>
        <end position="16"/>
    </location>
</feature>
<proteinExistence type="inferred from homology"/>
<dbReference type="PANTHER" id="PTHR10589:SF29">
    <property type="entry name" value="UBIQUITIN CARBOXYL-TERMINAL HYDROLASE"/>
    <property type="match status" value="1"/>
</dbReference>
<comment type="catalytic activity">
    <reaction evidence="1 7">
        <text>Thiol-dependent hydrolysis of ester, thioester, amide, peptide and isopeptide bonds formed by the C-terminal Gly of ubiquitin (a 76-residue protein attached to proteins as an intracellular targeting signal).</text>
        <dbReference type="EC" id="3.4.19.12"/>
    </reaction>
</comment>
<feature type="site" description="Important for enzyme activity" evidence="7">
    <location>
        <position position="281"/>
    </location>
</feature>
<dbReference type="Pfam" id="PF01088">
    <property type="entry name" value="Peptidase_C12"/>
    <property type="match status" value="1"/>
</dbReference>
<evidence type="ECO:0000256" key="4">
    <source>
        <dbReference type="ARBA" id="ARBA00022786"/>
    </source>
</evidence>
<comment type="caution">
    <text evidence="10">The sequence shown here is derived from an EMBL/GenBank/DDBJ whole genome shotgun (WGS) entry which is preliminary data.</text>
</comment>
<evidence type="ECO:0000259" key="9">
    <source>
        <dbReference type="PROSITE" id="PS52048"/>
    </source>
</evidence>
<protein>
    <recommendedName>
        <fullName evidence="2 7">ubiquitinyl hydrolase 1</fullName>
        <ecNumber evidence="2 7">3.4.19.12</ecNumber>
    </recommendedName>
</protein>
<feature type="active site" description="Nucleophile" evidence="7">
    <location>
        <position position="150"/>
    </location>
</feature>
<gene>
    <name evidence="10" type="ORF">DHEL01_v205135</name>
</gene>
<dbReference type="InterPro" id="IPR036959">
    <property type="entry name" value="Peptidase_C12_UCH_sf"/>
</dbReference>
<evidence type="ECO:0000256" key="6">
    <source>
        <dbReference type="ARBA" id="ARBA00022807"/>
    </source>
</evidence>
<dbReference type="GO" id="GO:0016579">
    <property type="term" value="P:protein deubiquitination"/>
    <property type="evidence" value="ECO:0007669"/>
    <property type="project" value="TreeGrafter"/>
</dbReference>
<dbReference type="PROSITE" id="PS52048">
    <property type="entry name" value="UCH_DOMAIN"/>
    <property type="match status" value="1"/>
</dbReference>
<dbReference type="Proteomes" id="UP000094444">
    <property type="component" value="Unassembled WGS sequence"/>
</dbReference>
<evidence type="ECO:0000256" key="8">
    <source>
        <dbReference type="SAM" id="MobiDB-lite"/>
    </source>
</evidence>
<dbReference type="Gene3D" id="3.40.532.10">
    <property type="entry name" value="Peptidase C12, ubiquitin carboxyl-terminal hydrolase"/>
    <property type="match status" value="1"/>
</dbReference>
<dbReference type="GO" id="GO:0006511">
    <property type="term" value="P:ubiquitin-dependent protein catabolic process"/>
    <property type="evidence" value="ECO:0007669"/>
    <property type="project" value="UniProtKB-UniRule"/>
</dbReference>
<dbReference type="OrthoDB" id="1924260at2759"/>
<dbReference type="EC" id="3.4.19.12" evidence="2 7"/>
<feature type="site" description="Transition state stabilizer" evidence="7">
    <location>
        <position position="144"/>
    </location>
</feature>
<evidence type="ECO:0000256" key="5">
    <source>
        <dbReference type="ARBA" id="ARBA00022801"/>
    </source>
</evidence>
<name>A0A2P5I1V1_DIAHE</name>
<reference evidence="10" key="1">
    <citation type="submission" date="2017-09" db="EMBL/GenBank/DDBJ databases">
        <title>Polyketide synthases of a Diaporthe helianthi virulent isolate.</title>
        <authorList>
            <person name="Baroncelli R."/>
        </authorList>
    </citation>
    <scope>NUCLEOTIDE SEQUENCE [LARGE SCALE GENOMIC DNA]</scope>
    <source>
        <strain evidence="10">7/96</strain>
    </source>
</reference>
<feature type="domain" description="UCH catalytic" evidence="9">
    <location>
        <begin position="74"/>
        <end position="324"/>
    </location>
</feature>
<dbReference type="InterPro" id="IPR001578">
    <property type="entry name" value="Peptidase_C12_UCH"/>
</dbReference>
<evidence type="ECO:0000313" key="10">
    <source>
        <dbReference type="EMBL" id="POS76476.1"/>
    </source>
</evidence>
<keyword evidence="3 7" id="KW-0645">Protease</keyword>
<keyword evidence="11" id="KW-1185">Reference proteome</keyword>
<evidence type="ECO:0000256" key="3">
    <source>
        <dbReference type="ARBA" id="ARBA00022670"/>
    </source>
</evidence>
<comment type="similarity">
    <text evidence="7">Belongs to the peptidase C12 family.</text>
</comment>
<dbReference type="InParanoid" id="A0A2P5I1V1"/>
<keyword evidence="4 7" id="KW-0833">Ubl conjugation pathway</keyword>
<dbReference type="PANTHER" id="PTHR10589">
    <property type="entry name" value="UBIQUITIN CARBOXYL-TERMINAL HYDROLASE"/>
    <property type="match status" value="1"/>
</dbReference>
<organism evidence="10 11">
    <name type="scientific">Diaporthe helianthi</name>
    <dbReference type="NCBI Taxonomy" id="158607"/>
    <lineage>
        <taxon>Eukaryota</taxon>
        <taxon>Fungi</taxon>
        <taxon>Dikarya</taxon>
        <taxon>Ascomycota</taxon>
        <taxon>Pezizomycotina</taxon>
        <taxon>Sordariomycetes</taxon>
        <taxon>Sordariomycetidae</taxon>
        <taxon>Diaporthales</taxon>
        <taxon>Diaporthaceae</taxon>
        <taxon>Diaporthe</taxon>
    </lineage>
</organism>
<evidence type="ECO:0000256" key="1">
    <source>
        <dbReference type="ARBA" id="ARBA00000707"/>
    </source>
</evidence>
<dbReference type="SUPFAM" id="SSF54001">
    <property type="entry name" value="Cysteine proteinases"/>
    <property type="match status" value="1"/>
</dbReference>
<feature type="region of interest" description="Disordered" evidence="8">
    <location>
        <begin position="226"/>
        <end position="261"/>
    </location>
</feature>
<dbReference type="GO" id="GO:0005737">
    <property type="term" value="C:cytoplasm"/>
    <property type="evidence" value="ECO:0007669"/>
    <property type="project" value="TreeGrafter"/>
</dbReference>
<evidence type="ECO:0000256" key="7">
    <source>
        <dbReference type="PROSITE-ProRule" id="PRU01393"/>
    </source>
</evidence>
<keyword evidence="5 7" id="KW-0378">Hydrolase</keyword>
<evidence type="ECO:0000313" key="11">
    <source>
        <dbReference type="Proteomes" id="UP000094444"/>
    </source>
</evidence>
<dbReference type="InterPro" id="IPR038765">
    <property type="entry name" value="Papain-like_cys_pep_sf"/>
</dbReference>
<feature type="active site" description="Proton donor" evidence="7">
    <location>
        <position position="266"/>
    </location>
</feature>